<feature type="compositionally biased region" description="Acidic residues" evidence="1">
    <location>
        <begin position="261"/>
        <end position="283"/>
    </location>
</feature>
<dbReference type="InterPro" id="IPR044822">
    <property type="entry name" value="Myb_DNA-bind_4"/>
</dbReference>
<dbReference type="AlphaFoldDB" id="A0AAV8TWA8"/>
<gene>
    <name evidence="3" type="ORF">K2173_011495</name>
</gene>
<sequence>MENSGLGGRFMSGPNGGFLDQSFRLGNPSLTHRNSMNLLDDHDNPRKPTEPIELKSKEYLTNLGEGKAVDNYNATGDDNWSEDEKANFAQDGIGERCNGTKGKSGAPWQRMKWTDNVVQLLIAVVACVGEDGSLEGVEGLERKSGALQKKGKWKTVSKIMIAKGCHASPQQCEDKFNDLNKRYKRLNDILGRGTSCSVVENPTLMDAMPHLSAKAKDDVRKILTSKHLFYKEMCAYHNGQKVPNSHGLDIQDLKQINGLEEEEAEGNDGSDDDESDSEDDNNADENIGTMGKYDERKRIPGIEIAGTFPNPAVPLRERKEWLKKQLLELMEERVSIRAQAFELEKQRFKWLRYCQKKDEEFESLRLENERMRLVNEQSIWQLRKKQAEMHFRIPKISLEPTALGTD</sequence>
<accession>A0AAV8TWA8</accession>
<evidence type="ECO:0000259" key="2">
    <source>
        <dbReference type="Pfam" id="PF13837"/>
    </source>
</evidence>
<dbReference type="Pfam" id="PF13837">
    <property type="entry name" value="Myb_DNA-bind_4"/>
    <property type="match status" value="1"/>
</dbReference>
<keyword evidence="4" id="KW-1185">Reference proteome</keyword>
<reference evidence="3 4" key="1">
    <citation type="submission" date="2021-09" db="EMBL/GenBank/DDBJ databases">
        <title>Genomic insights and catalytic innovation underlie evolution of tropane alkaloids biosynthesis.</title>
        <authorList>
            <person name="Wang Y.-J."/>
            <person name="Tian T."/>
            <person name="Huang J.-P."/>
            <person name="Huang S.-X."/>
        </authorList>
    </citation>
    <scope>NUCLEOTIDE SEQUENCE [LARGE SCALE GENOMIC DNA]</scope>
    <source>
        <strain evidence="3">KIB-2018</strain>
        <tissue evidence="3">Leaf</tissue>
    </source>
</reference>
<evidence type="ECO:0000313" key="3">
    <source>
        <dbReference type="EMBL" id="KAJ8770160.1"/>
    </source>
</evidence>
<name>A0AAV8TWA8_9ROSI</name>
<comment type="caution">
    <text evidence="3">The sequence shown here is derived from an EMBL/GenBank/DDBJ whole genome shotgun (WGS) entry which is preliminary data.</text>
</comment>
<protein>
    <recommendedName>
        <fullName evidence="2">Myb/SANT-like DNA-binding domain-containing protein</fullName>
    </recommendedName>
</protein>
<proteinExistence type="predicted"/>
<feature type="region of interest" description="Disordered" evidence="1">
    <location>
        <begin position="261"/>
        <end position="292"/>
    </location>
</feature>
<evidence type="ECO:0000313" key="4">
    <source>
        <dbReference type="Proteomes" id="UP001159364"/>
    </source>
</evidence>
<dbReference type="EMBL" id="JAIWQS010000003">
    <property type="protein sequence ID" value="KAJ8770160.1"/>
    <property type="molecule type" value="Genomic_DNA"/>
</dbReference>
<dbReference type="Gene3D" id="1.10.10.60">
    <property type="entry name" value="Homeodomain-like"/>
    <property type="match status" value="1"/>
</dbReference>
<dbReference type="PANTHER" id="PTHR46327">
    <property type="entry name" value="F16F4.11 PROTEIN-RELATED"/>
    <property type="match status" value="1"/>
</dbReference>
<feature type="domain" description="Myb/SANT-like DNA-binding" evidence="2">
    <location>
        <begin position="110"/>
        <end position="200"/>
    </location>
</feature>
<organism evidence="3 4">
    <name type="scientific">Erythroxylum novogranatense</name>
    <dbReference type="NCBI Taxonomy" id="1862640"/>
    <lineage>
        <taxon>Eukaryota</taxon>
        <taxon>Viridiplantae</taxon>
        <taxon>Streptophyta</taxon>
        <taxon>Embryophyta</taxon>
        <taxon>Tracheophyta</taxon>
        <taxon>Spermatophyta</taxon>
        <taxon>Magnoliopsida</taxon>
        <taxon>eudicotyledons</taxon>
        <taxon>Gunneridae</taxon>
        <taxon>Pentapetalae</taxon>
        <taxon>rosids</taxon>
        <taxon>fabids</taxon>
        <taxon>Malpighiales</taxon>
        <taxon>Erythroxylaceae</taxon>
        <taxon>Erythroxylum</taxon>
    </lineage>
</organism>
<dbReference type="Proteomes" id="UP001159364">
    <property type="component" value="Linkage Group LG03"/>
</dbReference>
<dbReference type="PANTHER" id="PTHR46327:SF9">
    <property type="entry name" value="MYB_SANT-LIKE DNA-BINDING DOMAIN-CONTAINING PROTEIN"/>
    <property type="match status" value="1"/>
</dbReference>
<evidence type="ECO:0000256" key="1">
    <source>
        <dbReference type="SAM" id="MobiDB-lite"/>
    </source>
</evidence>